<keyword evidence="2 6" id="KW-0645">Protease</keyword>
<evidence type="ECO:0000256" key="6">
    <source>
        <dbReference type="PROSITE-ProRule" id="PRU01240"/>
    </source>
</evidence>
<dbReference type="RefSeq" id="WP_378131005.1">
    <property type="nucleotide sequence ID" value="NZ_JBHSMI010000013.1"/>
</dbReference>
<comment type="similarity">
    <text evidence="1 6">Belongs to the peptidase S8 family.</text>
</comment>
<dbReference type="PROSITE" id="PS00136">
    <property type="entry name" value="SUBTILASE_ASP"/>
    <property type="match status" value="1"/>
</dbReference>
<evidence type="ECO:0000256" key="2">
    <source>
        <dbReference type="ARBA" id="ARBA00022670"/>
    </source>
</evidence>
<sequence>MDASDIAEWIRISSRSAGKRGRRSILRFWNPDDYARFLHALQPNPSGADGALPKGVRKLGLIQAVSCRAGSRELPRSLAGKAYWEDDIRVKVSALPKGAIVTDTGIPWGVKHIQAPQAWSRTTGYRVKVGVIDTGVDFGHPDLRHSLERGINLLQRMALPQDDNGHGTHIAGTIAAANELQGMIGVAPRSTIYPIKAFDHNGSAYVSDIILGIEWCVRNQIDVVNMSFGMKTRSKSLLNAVGTAYRAGILIVASSGNDGRIGEIDYPARYAQTIAVGATNQRSRIASFTNRSGLVDVYAPGDRIVSAWLRGKHREMSGTSMATSHVTGAIALLLALKPGLTPNQIKSLIQSSAKPLRNSKALRTAGELNVARLLKAAEQL</sequence>
<evidence type="ECO:0000256" key="3">
    <source>
        <dbReference type="ARBA" id="ARBA00022723"/>
    </source>
</evidence>
<feature type="domain" description="Peptidase S8/S53" evidence="7">
    <location>
        <begin position="126"/>
        <end position="363"/>
    </location>
</feature>
<dbReference type="InterPro" id="IPR022398">
    <property type="entry name" value="Peptidase_S8_His-AS"/>
</dbReference>
<dbReference type="Proteomes" id="UP001596113">
    <property type="component" value="Unassembled WGS sequence"/>
</dbReference>
<dbReference type="EMBL" id="JBHSMI010000013">
    <property type="protein sequence ID" value="MFC5402498.1"/>
    <property type="molecule type" value="Genomic_DNA"/>
</dbReference>
<dbReference type="PROSITE" id="PS00137">
    <property type="entry name" value="SUBTILASE_HIS"/>
    <property type="match status" value="1"/>
</dbReference>
<protein>
    <submittedName>
        <fullName evidence="8">S8 family peptidase</fullName>
    </submittedName>
</protein>
<keyword evidence="4 6" id="KW-0378">Hydrolase</keyword>
<feature type="active site" description="Charge relay system" evidence="6">
    <location>
        <position position="166"/>
    </location>
</feature>
<proteinExistence type="inferred from homology"/>
<evidence type="ECO:0000313" key="8">
    <source>
        <dbReference type="EMBL" id="MFC5402498.1"/>
    </source>
</evidence>
<keyword evidence="5 6" id="KW-0720">Serine protease</keyword>
<dbReference type="InterPro" id="IPR023827">
    <property type="entry name" value="Peptidase_S8_Asp-AS"/>
</dbReference>
<dbReference type="InterPro" id="IPR034202">
    <property type="entry name" value="Subtilisin_Carlsberg-like"/>
</dbReference>
<evidence type="ECO:0000256" key="4">
    <source>
        <dbReference type="ARBA" id="ARBA00022801"/>
    </source>
</evidence>
<reference evidence="9" key="1">
    <citation type="journal article" date="2019" name="Int. J. Syst. Evol. Microbiol.">
        <title>The Global Catalogue of Microorganisms (GCM) 10K type strain sequencing project: providing services to taxonomists for standard genome sequencing and annotation.</title>
        <authorList>
            <consortium name="The Broad Institute Genomics Platform"/>
            <consortium name="The Broad Institute Genome Sequencing Center for Infectious Disease"/>
            <person name="Wu L."/>
            <person name="Ma J."/>
        </authorList>
    </citation>
    <scope>NUCLEOTIDE SEQUENCE [LARGE SCALE GENOMIC DNA]</scope>
    <source>
        <strain evidence="9">CGMCC 1.18575</strain>
    </source>
</reference>
<feature type="active site" description="Charge relay system" evidence="6">
    <location>
        <position position="133"/>
    </location>
</feature>
<dbReference type="PANTHER" id="PTHR43806:SF11">
    <property type="entry name" value="CEREVISIN-RELATED"/>
    <property type="match status" value="1"/>
</dbReference>
<name>A0ABW0HQ24_9BACL</name>
<dbReference type="PANTHER" id="PTHR43806">
    <property type="entry name" value="PEPTIDASE S8"/>
    <property type="match status" value="1"/>
</dbReference>
<keyword evidence="9" id="KW-1185">Reference proteome</keyword>
<dbReference type="SUPFAM" id="SSF52743">
    <property type="entry name" value="Subtilisin-like"/>
    <property type="match status" value="1"/>
</dbReference>
<dbReference type="PRINTS" id="PR00723">
    <property type="entry name" value="SUBTILISIN"/>
</dbReference>
<dbReference type="InterPro" id="IPR015500">
    <property type="entry name" value="Peptidase_S8_subtilisin-rel"/>
</dbReference>
<dbReference type="PROSITE" id="PS51892">
    <property type="entry name" value="SUBTILASE"/>
    <property type="match status" value="1"/>
</dbReference>
<gene>
    <name evidence="8" type="ORF">ACFPOF_07085</name>
</gene>
<dbReference type="InterPro" id="IPR050131">
    <property type="entry name" value="Peptidase_S8_subtilisin-like"/>
</dbReference>
<evidence type="ECO:0000256" key="5">
    <source>
        <dbReference type="ARBA" id="ARBA00022825"/>
    </source>
</evidence>
<dbReference type="InterPro" id="IPR000209">
    <property type="entry name" value="Peptidase_S8/S53_dom"/>
</dbReference>
<feature type="active site" description="Charge relay system" evidence="6">
    <location>
        <position position="320"/>
    </location>
</feature>
<accession>A0ABW0HQ24</accession>
<comment type="caution">
    <text evidence="8">The sequence shown here is derived from an EMBL/GenBank/DDBJ whole genome shotgun (WGS) entry which is preliminary data.</text>
</comment>
<evidence type="ECO:0000256" key="1">
    <source>
        <dbReference type="ARBA" id="ARBA00011073"/>
    </source>
</evidence>
<dbReference type="CDD" id="cd07477">
    <property type="entry name" value="Peptidases_S8_Subtilisin_subset"/>
    <property type="match status" value="1"/>
</dbReference>
<keyword evidence="3" id="KW-0479">Metal-binding</keyword>
<evidence type="ECO:0000259" key="7">
    <source>
        <dbReference type="Pfam" id="PF00082"/>
    </source>
</evidence>
<dbReference type="Pfam" id="PF00082">
    <property type="entry name" value="Peptidase_S8"/>
    <property type="match status" value="1"/>
</dbReference>
<dbReference type="Gene3D" id="3.40.50.200">
    <property type="entry name" value="Peptidase S8/S53 domain"/>
    <property type="match status" value="1"/>
</dbReference>
<dbReference type="InterPro" id="IPR036852">
    <property type="entry name" value="Peptidase_S8/S53_dom_sf"/>
</dbReference>
<evidence type="ECO:0000313" key="9">
    <source>
        <dbReference type="Proteomes" id="UP001596113"/>
    </source>
</evidence>
<organism evidence="8 9">
    <name type="scientific">Cohnella soli</name>
    <dbReference type="NCBI Taxonomy" id="425005"/>
    <lineage>
        <taxon>Bacteria</taxon>
        <taxon>Bacillati</taxon>
        <taxon>Bacillota</taxon>
        <taxon>Bacilli</taxon>
        <taxon>Bacillales</taxon>
        <taxon>Paenibacillaceae</taxon>
        <taxon>Cohnella</taxon>
    </lineage>
</organism>